<feature type="chain" id="PRO_5039006808" description="LPXTG-motif cell wall-anchored protein" evidence="3">
    <location>
        <begin position="21"/>
        <end position="247"/>
    </location>
</feature>
<name>A0A8J3LB47_9ACTN</name>
<dbReference type="AlphaFoldDB" id="A0A8J3LB47"/>
<protein>
    <recommendedName>
        <fullName evidence="6">LPXTG-motif cell wall-anchored protein</fullName>
    </recommendedName>
</protein>
<proteinExistence type="predicted"/>
<comment type="caution">
    <text evidence="4">The sequence shown here is derived from an EMBL/GenBank/DDBJ whole genome shotgun (WGS) entry which is preliminary data.</text>
</comment>
<dbReference type="RefSeq" id="WP_203696530.1">
    <property type="nucleotide sequence ID" value="NZ_BAAALC010000018.1"/>
</dbReference>
<evidence type="ECO:0000256" key="2">
    <source>
        <dbReference type="SAM" id="Phobius"/>
    </source>
</evidence>
<feature type="region of interest" description="Disordered" evidence="1">
    <location>
        <begin position="180"/>
        <end position="205"/>
    </location>
</feature>
<feature type="transmembrane region" description="Helical" evidence="2">
    <location>
        <begin position="214"/>
        <end position="234"/>
    </location>
</feature>
<evidence type="ECO:0000313" key="5">
    <source>
        <dbReference type="Proteomes" id="UP000630887"/>
    </source>
</evidence>
<feature type="signal peptide" evidence="3">
    <location>
        <begin position="1"/>
        <end position="20"/>
    </location>
</feature>
<gene>
    <name evidence="4" type="ORF">Cco03nite_61950</name>
</gene>
<keyword evidence="2" id="KW-0812">Transmembrane</keyword>
<evidence type="ECO:0000256" key="1">
    <source>
        <dbReference type="SAM" id="MobiDB-lite"/>
    </source>
</evidence>
<organism evidence="4 5">
    <name type="scientific">Catellatospora coxensis</name>
    <dbReference type="NCBI Taxonomy" id="310354"/>
    <lineage>
        <taxon>Bacteria</taxon>
        <taxon>Bacillati</taxon>
        <taxon>Actinomycetota</taxon>
        <taxon>Actinomycetes</taxon>
        <taxon>Micromonosporales</taxon>
        <taxon>Micromonosporaceae</taxon>
        <taxon>Catellatospora</taxon>
    </lineage>
</organism>
<accession>A0A8J3LB47</accession>
<dbReference type="Proteomes" id="UP000630887">
    <property type="component" value="Unassembled WGS sequence"/>
</dbReference>
<evidence type="ECO:0000313" key="4">
    <source>
        <dbReference type="EMBL" id="GIG09495.1"/>
    </source>
</evidence>
<keyword evidence="2" id="KW-1133">Transmembrane helix</keyword>
<sequence length="247" mass="24745">MRTTVSVRALAALAAGVALAVTGGLPASAAPAEDPTIVLRLDDAFAAKPAAQQNPSLRGCAGIPGGSAEGVDGWVFNQPVPTTLKAVYLISYQSADLSEAYLLGVNDAGVTRLTPDGEPPVPATPPAGVAGGLIGPSGVGGVWLQTPSGWHLVEGLMRAYVAEAERTTFDLVKVCRVGEEQPPASPPASASPRPGSASPVPGTGGGLPVTGPRLWLLAGAGTALVIVGGLLLLVRRRRVGVDDSLAS</sequence>
<reference evidence="4 5" key="1">
    <citation type="submission" date="2021-01" db="EMBL/GenBank/DDBJ databases">
        <title>Whole genome shotgun sequence of Catellatospora coxensis NBRC 107359.</title>
        <authorList>
            <person name="Komaki H."/>
            <person name="Tamura T."/>
        </authorList>
    </citation>
    <scope>NUCLEOTIDE SEQUENCE [LARGE SCALE GENOMIC DNA]</scope>
    <source>
        <strain evidence="4 5">NBRC 107359</strain>
    </source>
</reference>
<keyword evidence="2" id="KW-0472">Membrane</keyword>
<evidence type="ECO:0000256" key="3">
    <source>
        <dbReference type="SAM" id="SignalP"/>
    </source>
</evidence>
<feature type="compositionally biased region" description="Low complexity" evidence="1">
    <location>
        <begin position="187"/>
        <end position="201"/>
    </location>
</feature>
<dbReference type="EMBL" id="BONI01000066">
    <property type="protein sequence ID" value="GIG09495.1"/>
    <property type="molecule type" value="Genomic_DNA"/>
</dbReference>
<keyword evidence="3" id="KW-0732">Signal</keyword>
<evidence type="ECO:0008006" key="6">
    <source>
        <dbReference type="Google" id="ProtNLM"/>
    </source>
</evidence>
<keyword evidence="5" id="KW-1185">Reference proteome</keyword>